<dbReference type="Gene3D" id="3.30.190.20">
    <property type="match status" value="2"/>
</dbReference>
<dbReference type="EMBL" id="CAKXAJ010019974">
    <property type="protein sequence ID" value="CAH2219766.1"/>
    <property type="molecule type" value="Genomic_DNA"/>
</dbReference>
<accession>A0A8S4QZL8</accession>
<comment type="caution">
    <text evidence="1">The sequence shown here is derived from an EMBL/GenBank/DDBJ whole genome shotgun (WGS) entry which is preliminary data.</text>
</comment>
<evidence type="ECO:0000313" key="1">
    <source>
        <dbReference type="EMBL" id="CAH2219766.1"/>
    </source>
</evidence>
<organism evidence="1 2">
    <name type="scientific">Pararge aegeria aegeria</name>
    <dbReference type="NCBI Taxonomy" id="348720"/>
    <lineage>
        <taxon>Eukaryota</taxon>
        <taxon>Metazoa</taxon>
        <taxon>Ecdysozoa</taxon>
        <taxon>Arthropoda</taxon>
        <taxon>Hexapoda</taxon>
        <taxon>Insecta</taxon>
        <taxon>Pterygota</taxon>
        <taxon>Neoptera</taxon>
        <taxon>Endopterygota</taxon>
        <taxon>Lepidoptera</taxon>
        <taxon>Glossata</taxon>
        <taxon>Ditrysia</taxon>
        <taxon>Papilionoidea</taxon>
        <taxon>Nymphalidae</taxon>
        <taxon>Satyrinae</taxon>
        <taxon>Satyrini</taxon>
        <taxon>Parargina</taxon>
        <taxon>Pararge</taxon>
    </lineage>
</organism>
<protein>
    <submittedName>
        <fullName evidence="1">Jg29 protein</fullName>
    </submittedName>
</protein>
<dbReference type="Pfam" id="PF00687">
    <property type="entry name" value="Ribosomal_L1"/>
    <property type="match status" value="1"/>
</dbReference>
<sequence length="214" mass="24094">MTKISRDTINECVKAVLVTSKDERSNMFEIIELQVVLKNSAPNKDSRFGGSSRPKCVKRQKVQAIESGDQQNGDTAKTVALPNMDLEALKNIYRTRRLAKSLAKKYSSFLASQPIMKLIPLLLDLGPNTTAKFSSVLSYQDTINDKIEAVREQNQMRKNFRLSIAIGHDNMTPEELANQLSLSVDFLVSLLKKSWHNVRSLHIKSAMGEPLKLY</sequence>
<proteinExistence type="predicted"/>
<dbReference type="Proteomes" id="UP000838756">
    <property type="component" value="Unassembled WGS sequence"/>
</dbReference>
<name>A0A8S4QZL8_9NEOP</name>
<dbReference type="InterPro" id="IPR023674">
    <property type="entry name" value="Ribosomal_uL1-like"/>
</dbReference>
<dbReference type="AlphaFoldDB" id="A0A8S4QZL8"/>
<dbReference type="InterPro" id="IPR028364">
    <property type="entry name" value="Ribosomal_uL1/biogenesis"/>
</dbReference>
<reference evidence="1" key="1">
    <citation type="submission" date="2022-03" db="EMBL/GenBank/DDBJ databases">
        <authorList>
            <person name="Lindestad O."/>
        </authorList>
    </citation>
    <scope>NUCLEOTIDE SEQUENCE</scope>
</reference>
<evidence type="ECO:0000313" key="2">
    <source>
        <dbReference type="Proteomes" id="UP000838756"/>
    </source>
</evidence>
<keyword evidence="2" id="KW-1185">Reference proteome</keyword>
<gene>
    <name evidence="1" type="primary">jg29</name>
    <name evidence="1" type="ORF">PAEG_LOCUS6517</name>
</gene>
<dbReference type="OrthoDB" id="2449818at2759"/>
<dbReference type="SUPFAM" id="SSF56808">
    <property type="entry name" value="Ribosomal protein L1"/>
    <property type="match status" value="1"/>
</dbReference>